<evidence type="ECO:0000313" key="1">
    <source>
        <dbReference type="EMBL" id="KAL2070621.1"/>
    </source>
</evidence>
<protein>
    <submittedName>
        <fullName evidence="1">Uncharacterized protein</fullName>
    </submittedName>
</protein>
<reference evidence="1 2" key="1">
    <citation type="journal article" date="2024" name="Commun. Biol.">
        <title>Comparative genomic analysis of thermophilic fungi reveals convergent evolutionary adaptations and gene losses.</title>
        <authorList>
            <person name="Steindorff A.S."/>
            <person name="Aguilar-Pontes M.V."/>
            <person name="Robinson A.J."/>
            <person name="Andreopoulos B."/>
            <person name="LaButti K."/>
            <person name="Kuo A."/>
            <person name="Mondo S."/>
            <person name="Riley R."/>
            <person name="Otillar R."/>
            <person name="Haridas S."/>
            <person name="Lipzen A."/>
            <person name="Grimwood J."/>
            <person name="Schmutz J."/>
            <person name="Clum A."/>
            <person name="Reid I.D."/>
            <person name="Moisan M.C."/>
            <person name="Butler G."/>
            <person name="Nguyen T.T.M."/>
            <person name="Dewar K."/>
            <person name="Conant G."/>
            <person name="Drula E."/>
            <person name="Henrissat B."/>
            <person name="Hansel C."/>
            <person name="Singer S."/>
            <person name="Hutchinson M.I."/>
            <person name="de Vries R.P."/>
            <person name="Natvig D.O."/>
            <person name="Powell A.J."/>
            <person name="Tsang A."/>
            <person name="Grigoriev I.V."/>
        </authorList>
    </citation>
    <scope>NUCLEOTIDE SEQUENCE [LARGE SCALE GENOMIC DNA]</scope>
    <source>
        <strain evidence="1 2">CBS 494.80</strain>
    </source>
</reference>
<comment type="caution">
    <text evidence="1">The sequence shown here is derived from an EMBL/GenBank/DDBJ whole genome shotgun (WGS) entry which is preliminary data.</text>
</comment>
<keyword evidence="2" id="KW-1185">Reference proteome</keyword>
<sequence>MRIFSFVIDTRAVLHTFDFAVGGGGGGIEVIFPMTCFHLSFVVCHLVTKSNALLRCITLSLEFSGV</sequence>
<dbReference type="EMBL" id="JAZHXI010000006">
    <property type="protein sequence ID" value="KAL2070621.1"/>
    <property type="molecule type" value="Genomic_DNA"/>
</dbReference>
<accession>A0ABR4CN36</accession>
<name>A0ABR4CN36_9HELO</name>
<proteinExistence type="predicted"/>
<organism evidence="1 2">
    <name type="scientific">Oculimacula yallundae</name>
    <dbReference type="NCBI Taxonomy" id="86028"/>
    <lineage>
        <taxon>Eukaryota</taxon>
        <taxon>Fungi</taxon>
        <taxon>Dikarya</taxon>
        <taxon>Ascomycota</taxon>
        <taxon>Pezizomycotina</taxon>
        <taxon>Leotiomycetes</taxon>
        <taxon>Helotiales</taxon>
        <taxon>Ploettnerulaceae</taxon>
        <taxon>Oculimacula</taxon>
    </lineage>
</organism>
<evidence type="ECO:0000313" key="2">
    <source>
        <dbReference type="Proteomes" id="UP001595075"/>
    </source>
</evidence>
<gene>
    <name evidence="1" type="ORF">VTL71DRAFT_13647</name>
</gene>
<dbReference type="Proteomes" id="UP001595075">
    <property type="component" value="Unassembled WGS sequence"/>
</dbReference>